<evidence type="ECO:0000313" key="2">
    <source>
        <dbReference type="Proteomes" id="UP001595722"/>
    </source>
</evidence>
<protein>
    <recommendedName>
        <fullName evidence="3">MSHA biogenesis protein MshI</fullName>
    </recommendedName>
</protein>
<gene>
    <name evidence="1" type="ORF">ACFOMG_01005</name>
</gene>
<dbReference type="RefSeq" id="WP_376864236.1">
    <property type="nucleotide sequence ID" value="NZ_JBHRYB010000001.1"/>
</dbReference>
<reference evidence="2" key="1">
    <citation type="journal article" date="2019" name="Int. J. Syst. Evol. Microbiol.">
        <title>The Global Catalogue of Microorganisms (GCM) 10K type strain sequencing project: providing services to taxonomists for standard genome sequencing and annotation.</title>
        <authorList>
            <consortium name="The Broad Institute Genomics Platform"/>
            <consortium name="The Broad Institute Genome Sequencing Center for Infectious Disease"/>
            <person name="Wu L."/>
            <person name="Ma J."/>
        </authorList>
    </citation>
    <scope>NUCLEOTIDE SEQUENCE [LARGE SCALE GENOMIC DNA]</scope>
    <source>
        <strain evidence="2">KCTC 42424</strain>
    </source>
</reference>
<proteinExistence type="predicted"/>
<comment type="caution">
    <text evidence="1">The sequence shown here is derived from an EMBL/GenBank/DDBJ whole genome shotgun (WGS) entry which is preliminary data.</text>
</comment>
<sequence length="317" mass="35585">MRWPWQKHTTTQQRCLGIELHNGQAFAVLRDVHGVTERFLPQAEHQGLEPLALWLKQLRRQQPGLQQLPVTISLDHNDYELHLLEAPRVPDDELSDALRFRVKDMVSQPIETLVVQAFRLPQDAYRGRLDMAFAAVIERVRIRQLVDWCEQQQLLLQHITIPELSILQLVAELEPETSVGVLRLDQSAGDFYLFLDGGLYMTRSIGVGSDDLGLQPPTDGEFELESHSRLETLALEIQRSMDYFESQLGMGSVGQIWVMVPDGAELDVLLPDLEQAVNTPIRTLALDSLFNRMAAPATLTASLATALGGSLCYELAG</sequence>
<keyword evidence="2" id="KW-1185">Reference proteome</keyword>
<evidence type="ECO:0008006" key="3">
    <source>
        <dbReference type="Google" id="ProtNLM"/>
    </source>
</evidence>
<organism evidence="1 2">
    <name type="scientific">Bacterioplanoides pacificum</name>
    <dbReference type="NCBI Taxonomy" id="1171596"/>
    <lineage>
        <taxon>Bacteria</taxon>
        <taxon>Pseudomonadati</taxon>
        <taxon>Pseudomonadota</taxon>
        <taxon>Gammaproteobacteria</taxon>
        <taxon>Oceanospirillales</taxon>
        <taxon>Oceanospirillaceae</taxon>
        <taxon>Bacterioplanoides</taxon>
    </lineage>
</organism>
<accession>A0ABV7VMC8</accession>
<name>A0ABV7VMC8_9GAMM</name>
<evidence type="ECO:0000313" key="1">
    <source>
        <dbReference type="EMBL" id="MFC3678686.1"/>
    </source>
</evidence>
<dbReference type="InterPro" id="IPR043129">
    <property type="entry name" value="ATPase_NBD"/>
</dbReference>
<dbReference type="Proteomes" id="UP001595722">
    <property type="component" value="Unassembled WGS sequence"/>
</dbReference>
<dbReference type="SUPFAM" id="SSF53067">
    <property type="entry name" value="Actin-like ATPase domain"/>
    <property type="match status" value="1"/>
</dbReference>
<dbReference type="EMBL" id="JBHRYB010000001">
    <property type="protein sequence ID" value="MFC3678686.1"/>
    <property type="molecule type" value="Genomic_DNA"/>
</dbReference>
<dbReference type="Gene3D" id="3.30.420.380">
    <property type="match status" value="1"/>
</dbReference>